<evidence type="ECO:0008006" key="4">
    <source>
        <dbReference type="Google" id="ProtNLM"/>
    </source>
</evidence>
<dbReference type="NCBIfam" id="TIGR02532">
    <property type="entry name" value="IV_pilin_GFxxxE"/>
    <property type="match status" value="1"/>
</dbReference>
<dbReference type="AlphaFoldDB" id="A0A1F8FV38"/>
<evidence type="ECO:0000313" key="3">
    <source>
        <dbReference type="Proteomes" id="UP000178117"/>
    </source>
</evidence>
<protein>
    <recommendedName>
        <fullName evidence="4">Type II secretion system protein GspH</fullName>
    </recommendedName>
</protein>
<dbReference type="STRING" id="1802685.A3C88_01725"/>
<keyword evidence="1" id="KW-0472">Membrane</keyword>
<dbReference type="PROSITE" id="PS00409">
    <property type="entry name" value="PROKAR_NTER_METHYL"/>
    <property type="match status" value="1"/>
</dbReference>
<dbReference type="Proteomes" id="UP000178117">
    <property type="component" value="Unassembled WGS sequence"/>
</dbReference>
<comment type="caution">
    <text evidence="2">The sequence shown here is derived from an EMBL/GenBank/DDBJ whole genome shotgun (WGS) entry which is preliminary data.</text>
</comment>
<evidence type="ECO:0000313" key="2">
    <source>
        <dbReference type="EMBL" id="OGN16580.1"/>
    </source>
</evidence>
<dbReference type="EMBL" id="MGJZ01000029">
    <property type="protein sequence ID" value="OGN16580.1"/>
    <property type="molecule type" value="Genomic_DNA"/>
</dbReference>
<dbReference type="Pfam" id="PF07963">
    <property type="entry name" value="N_methyl"/>
    <property type="match status" value="1"/>
</dbReference>
<dbReference type="InterPro" id="IPR012902">
    <property type="entry name" value="N_methyl_site"/>
</dbReference>
<keyword evidence="1" id="KW-1133">Transmembrane helix</keyword>
<feature type="transmembrane region" description="Helical" evidence="1">
    <location>
        <begin position="20"/>
        <end position="43"/>
    </location>
</feature>
<accession>A0A1F8FV38</accession>
<reference evidence="2 3" key="1">
    <citation type="journal article" date="2016" name="Nat. Commun.">
        <title>Thousands of microbial genomes shed light on interconnected biogeochemical processes in an aquifer system.</title>
        <authorList>
            <person name="Anantharaman K."/>
            <person name="Brown C.T."/>
            <person name="Hug L.A."/>
            <person name="Sharon I."/>
            <person name="Castelle C.J."/>
            <person name="Probst A.J."/>
            <person name="Thomas B.C."/>
            <person name="Singh A."/>
            <person name="Wilkins M.J."/>
            <person name="Karaoz U."/>
            <person name="Brodie E.L."/>
            <person name="Williams K.H."/>
            <person name="Hubbard S.S."/>
            <person name="Banfield J.F."/>
        </authorList>
    </citation>
    <scope>NUCLEOTIDE SEQUENCE [LARGE SCALE GENOMIC DNA]</scope>
</reference>
<organism evidence="2 3">
    <name type="scientific">Candidatus Yanofskybacteria bacterium RIFCSPHIGHO2_02_FULL_50_12</name>
    <dbReference type="NCBI Taxonomy" id="1802685"/>
    <lineage>
        <taxon>Bacteria</taxon>
        <taxon>Candidatus Yanofskyibacteriota</taxon>
    </lineage>
</organism>
<proteinExistence type="predicted"/>
<dbReference type="InterPro" id="IPR045584">
    <property type="entry name" value="Pilin-like"/>
</dbReference>
<sequence>MINSFVFLQHTSNKANERGFTLIEMLVVAAIIGFMTTSLVTNFSRTKLDLSRTVNLMKSTIRQAQVNTVSSTKYNDYTPCGYGIHYMNATSLAIYAGPNAATTDCTSINRNYAAGQDSIVSTQSIIDANIQFMSSFSDIFFEPPDPKTYLNNSFSLGQAPLAITIGKTGTTCPQDCKTIYVHSSGKIEIQ</sequence>
<gene>
    <name evidence="2" type="ORF">A3C88_01725</name>
</gene>
<evidence type="ECO:0000256" key="1">
    <source>
        <dbReference type="SAM" id="Phobius"/>
    </source>
</evidence>
<name>A0A1F8FV38_9BACT</name>
<keyword evidence="1" id="KW-0812">Transmembrane</keyword>
<dbReference type="SUPFAM" id="SSF54523">
    <property type="entry name" value="Pili subunits"/>
    <property type="match status" value="1"/>
</dbReference>